<dbReference type="KEGG" id="arep:ID810_07170"/>
<dbReference type="PANTHER" id="PTHR43265">
    <property type="entry name" value="ESTERASE ESTD"/>
    <property type="match status" value="1"/>
</dbReference>
<feature type="transmembrane region" description="Helical" evidence="2">
    <location>
        <begin position="64"/>
        <end position="82"/>
    </location>
</feature>
<feature type="transmembrane region" description="Helical" evidence="2">
    <location>
        <begin position="113"/>
        <end position="132"/>
    </location>
</feature>
<accession>A0A7T0LIZ4</accession>
<organism evidence="3 4">
    <name type="scientific">Actinomyces respiraculi</name>
    <dbReference type="NCBI Taxonomy" id="2744574"/>
    <lineage>
        <taxon>Bacteria</taxon>
        <taxon>Bacillati</taxon>
        <taxon>Actinomycetota</taxon>
        <taxon>Actinomycetes</taxon>
        <taxon>Actinomycetales</taxon>
        <taxon>Actinomycetaceae</taxon>
        <taxon>Actinomyces</taxon>
    </lineage>
</organism>
<protein>
    <submittedName>
        <fullName evidence="3">Alpha/beta hydrolase</fullName>
    </submittedName>
</protein>
<evidence type="ECO:0000313" key="4">
    <source>
        <dbReference type="Proteomes" id="UP000594637"/>
    </source>
</evidence>
<dbReference type="GO" id="GO:0052689">
    <property type="term" value="F:carboxylic ester hydrolase activity"/>
    <property type="evidence" value="ECO:0007669"/>
    <property type="project" value="TreeGrafter"/>
</dbReference>
<dbReference type="SUPFAM" id="SSF53474">
    <property type="entry name" value="alpha/beta-Hydrolases"/>
    <property type="match status" value="1"/>
</dbReference>
<feature type="transmembrane region" description="Helical" evidence="2">
    <location>
        <begin position="88"/>
        <end position="106"/>
    </location>
</feature>
<dbReference type="EMBL" id="CP063989">
    <property type="protein sequence ID" value="QPL04582.1"/>
    <property type="molecule type" value="Genomic_DNA"/>
</dbReference>
<gene>
    <name evidence="3" type="ORF">ID810_07170</name>
</gene>
<keyword evidence="4" id="KW-1185">Reference proteome</keyword>
<dbReference type="Proteomes" id="UP000594637">
    <property type="component" value="Chromosome"/>
</dbReference>
<dbReference type="AlphaFoldDB" id="A0A7T0LIZ4"/>
<keyword evidence="2" id="KW-0812">Transmembrane</keyword>
<evidence type="ECO:0000313" key="3">
    <source>
        <dbReference type="EMBL" id="QPL04582.1"/>
    </source>
</evidence>
<keyword evidence="2" id="KW-1133">Transmembrane helix</keyword>
<dbReference type="InterPro" id="IPR053145">
    <property type="entry name" value="AB_hydrolase_Est10"/>
</dbReference>
<feature type="compositionally biased region" description="Basic and acidic residues" evidence="1">
    <location>
        <begin position="1"/>
        <end position="16"/>
    </location>
</feature>
<dbReference type="Gene3D" id="3.40.50.1820">
    <property type="entry name" value="alpha/beta hydrolase"/>
    <property type="match status" value="1"/>
</dbReference>
<sequence>MRPVEPEERERRQRERASRRRARRADPAHLTRGELTATITWLRVVPPRAWSLLTRLWREERARLAVMAAGVLAAVLVLTLVGAGQAEIVGIVTTVALGALVLAVSWDHRTAGSVVVTVLALSLLGSLAGPRWSPQPAQDALVPSTTDTRIGGAVTTADVGTYAIRATEVSLPQKDGTTVTGLLRQPLGADGEPLTGTVGVVFMHGAGTHTWRGFREQAEALSGAGATTLVPDKPTQDYTLTERDYELMADNYAYSISYLRSLPTVKADGVGVYAESEGGFPGVIAAGRDADLAFLVLASAPVVQLRQQATYAAGTYLSRVGVPGPLLTAVARLLGTRELPRGAFRYADFDATSYQQRVTAPVLMLYGTADSSMPLVQGPATIWRDIQVAGNTQLTVRYYADANHGLKLGNSTDGVLAPGVARDLARWVTGLPITASAEPRVAGATPVQDFWAQAPGRTRWYASGDLMLAGILTGLALLVASGAGWALGQLPRLVGRRGMHLPDPVGRWAAALALAVLAAWVLYLAYVGMVARLALSYSSNPWISYGGWLAAQLTALLAVVILVKLVGRVLLVRGHVRHGRDEGGRWLTLPSAAVLAAAVTGSVLLLAALAYWGLFPMLG</sequence>
<dbReference type="InterPro" id="IPR029058">
    <property type="entry name" value="AB_hydrolase_fold"/>
</dbReference>
<keyword evidence="2" id="KW-0472">Membrane</keyword>
<feature type="region of interest" description="Disordered" evidence="1">
    <location>
        <begin position="1"/>
        <end position="27"/>
    </location>
</feature>
<proteinExistence type="predicted"/>
<feature type="transmembrane region" description="Helical" evidence="2">
    <location>
        <begin position="466"/>
        <end position="487"/>
    </location>
</feature>
<name>A0A7T0LIZ4_9ACTO</name>
<dbReference type="PANTHER" id="PTHR43265:SF1">
    <property type="entry name" value="ESTERASE ESTD"/>
    <property type="match status" value="1"/>
</dbReference>
<reference evidence="3 4" key="1">
    <citation type="submission" date="2020-11" db="EMBL/GenBank/DDBJ databases">
        <title>Actinomyces sp. ZJ750.</title>
        <authorList>
            <person name="Zhou J."/>
        </authorList>
    </citation>
    <scope>NUCLEOTIDE SEQUENCE [LARGE SCALE GENOMIC DNA]</scope>
    <source>
        <strain evidence="3 4">ZJ750</strain>
    </source>
</reference>
<feature type="transmembrane region" description="Helical" evidence="2">
    <location>
        <begin position="508"/>
        <end position="529"/>
    </location>
</feature>
<feature type="transmembrane region" description="Helical" evidence="2">
    <location>
        <begin position="549"/>
        <end position="571"/>
    </location>
</feature>
<keyword evidence="3" id="KW-0378">Hydrolase</keyword>
<dbReference type="RefSeq" id="WP_166854826.1">
    <property type="nucleotide sequence ID" value="NZ_CP063989.1"/>
</dbReference>
<feature type="transmembrane region" description="Helical" evidence="2">
    <location>
        <begin position="592"/>
        <end position="614"/>
    </location>
</feature>
<evidence type="ECO:0000256" key="1">
    <source>
        <dbReference type="SAM" id="MobiDB-lite"/>
    </source>
</evidence>
<evidence type="ECO:0000256" key="2">
    <source>
        <dbReference type="SAM" id="Phobius"/>
    </source>
</evidence>